<feature type="region of interest" description="Disordered" evidence="1">
    <location>
        <begin position="112"/>
        <end position="141"/>
    </location>
</feature>
<keyword evidence="3" id="KW-1185">Reference proteome</keyword>
<evidence type="ECO:0000256" key="1">
    <source>
        <dbReference type="SAM" id="MobiDB-lite"/>
    </source>
</evidence>
<dbReference type="EMBL" id="CADEPI010000020">
    <property type="protein sequence ID" value="CAB3365469.1"/>
    <property type="molecule type" value="Genomic_DNA"/>
</dbReference>
<evidence type="ECO:0000313" key="2">
    <source>
        <dbReference type="EMBL" id="CAB3365469.1"/>
    </source>
</evidence>
<gene>
    <name evidence="2" type="ORF">CLODIP_2_CD06201</name>
</gene>
<reference evidence="2 3" key="1">
    <citation type="submission" date="2020-04" db="EMBL/GenBank/DDBJ databases">
        <authorList>
            <person name="Alioto T."/>
            <person name="Alioto T."/>
            <person name="Gomez Garrido J."/>
        </authorList>
    </citation>
    <scope>NUCLEOTIDE SEQUENCE [LARGE SCALE GENOMIC DNA]</scope>
</reference>
<organism evidence="2 3">
    <name type="scientific">Cloeon dipterum</name>
    <dbReference type="NCBI Taxonomy" id="197152"/>
    <lineage>
        <taxon>Eukaryota</taxon>
        <taxon>Metazoa</taxon>
        <taxon>Ecdysozoa</taxon>
        <taxon>Arthropoda</taxon>
        <taxon>Hexapoda</taxon>
        <taxon>Insecta</taxon>
        <taxon>Pterygota</taxon>
        <taxon>Palaeoptera</taxon>
        <taxon>Ephemeroptera</taxon>
        <taxon>Pisciforma</taxon>
        <taxon>Baetidae</taxon>
        <taxon>Cloeon</taxon>
    </lineage>
</organism>
<feature type="compositionally biased region" description="Basic and acidic residues" evidence="1">
    <location>
        <begin position="1"/>
        <end position="19"/>
    </location>
</feature>
<accession>A0A8S1C3P2</accession>
<protein>
    <submittedName>
        <fullName evidence="2">Uncharacterized protein</fullName>
    </submittedName>
</protein>
<comment type="caution">
    <text evidence="2">The sequence shown here is derived from an EMBL/GenBank/DDBJ whole genome shotgun (WGS) entry which is preliminary data.</text>
</comment>
<name>A0A8S1C3P2_9INSE</name>
<dbReference type="Proteomes" id="UP000494165">
    <property type="component" value="Unassembled WGS sequence"/>
</dbReference>
<evidence type="ECO:0000313" key="3">
    <source>
        <dbReference type="Proteomes" id="UP000494165"/>
    </source>
</evidence>
<feature type="compositionally biased region" description="Acidic residues" evidence="1">
    <location>
        <begin position="23"/>
        <end position="39"/>
    </location>
</feature>
<proteinExistence type="predicted"/>
<dbReference type="AlphaFoldDB" id="A0A8S1C3P2"/>
<feature type="region of interest" description="Disordered" evidence="1">
    <location>
        <begin position="1"/>
        <end position="48"/>
    </location>
</feature>
<dbReference type="OrthoDB" id="6162705at2759"/>
<sequence>MREGKRFASEQDLHARRYLMDSSSEEDDVSSDGGGDADECPAKKARVGDAISVGRARDEELKCWQTEQLARGILDNTLNTMLEHSGQAPDNPVNEVAVEHEAVLMAIQSHGLQHFQRPDEREPSPSLAYHVPSSSSSSGDTACLEHDSFLDAAVAVAIQKKGLGVFTSANSV</sequence>